<keyword evidence="2" id="KW-1185">Reference proteome</keyword>
<evidence type="ECO:0000313" key="1">
    <source>
        <dbReference type="EMBL" id="KAI5671854.1"/>
    </source>
</evidence>
<organism evidence="1 2">
    <name type="scientific">Catharanthus roseus</name>
    <name type="common">Madagascar periwinkle</name>
    <name type="synonym">Vinca rosea</name>
    <dbReference type="NCBI Taxonomy" id="4058"/>
    <lineage>
        <taxon>Eukaryota</taxon>
        <taxon>Viridiplantae</taxon>
        <taxon>Streptophyta</taxon>
        <taxon>Embryophyta</taxon>
        <taxon>Tracheophyta</taxon>
        <taxon>Spermatophyta</taxon>
        <taxon>Magnoliopsida</taxon>
        <taxon>eudicotyledons</taxon>
        <taxon>Gunneridae</taxon>
        <taxon>Pentapetalae</taxon>
        <taxon>asterids</taxon>
        <taxon>lamiids</taxon>
        <taxon>Gentianales</taxon>
        <taxon>Apocynaceae</taxon>
        <taxon>Rauvolfioideae</taxon>
        <taxon>Vinceae</taxon>
        <taxon>Catharanthinae</taxon>
        <taxon>Catharanthus</taxon>
    </lineage>
</organism>
<dbReference type="EMBL" id="CM044703">
    <property type="protein sequence ID" value="KAI5671854.1"/>
    <property type="molecule type" value="Genomic_DNA"/>
</dbReference>
<reference evidence="2" key="1">
    <citation type="journal article" date="2023" name="Nat. Plants">
        <title>Single-cell RNA sequencing provides a high-resolution roadmap for understanding the multicellular compartmentation of specialized metabolism.</title>
        <authorList>
            <person name="Sun S."/>
            <person name="Shen X."/>
            <person name="Li Y."/>
            <person name="Li Y."/>
            <person name="Wang S."/>
            <person name="Li R."/>
            <person name="Zhang H."/>
            <person name="Shen G."/>
            <person name="Guo B."/>
            <person name="Wei J."/>
            <person name="Xu J."/>
            <person name="St-Pierre B."/>
            <person name="Chen S."/>
            <person name="Sun C."/>
        </authorList>
    </citation>
    <scope>NUCLEOTIDE SEQUENCE [LARGE SCALE GENOMIC DNA]</scope>
</reference>
<comment type="caution">
    <text evidence="1">The sequence shown here is derived from an EMBL/GenBank/DDBJ whole genome shotgun (WGS) entry which is preliminary data.</text>
</comment>
<dbReference type="Proteomes" id="UP001060085">
    <property type="component" value="Linkage Group LG03"/>
</dbReference>
<evidence type="ECO:0000313" key="2">
    <source>
        <dbReference type="Proteomes" id="UP001060085"/>
    </source>
</evidence>
<name>A0ACC0BGP6_CATRO</name>
<sequence>MVKTKNANVGHGEAGGSSRGGKKGKGKQVARSETPLDKFISVQAAANYEDWTQKKRKIAPGHRVDFSDMEGMEIIPALFHDIGWGSLLIVNEPFYPLMLYEFYANLQRGRTQFGGNVITSRVNRKNIVLDDKLLNSILETPEDGMFFYTKNKKFFDQNLYSEKRFEEIFTKGIVLKRSEDRIVAKLDAYRRILHHIISNIVIPNVGHKSSITNMHSFVMLAMHEHRKMNFGYIAIEHMLATQSSSKKCLLYGYFITKIFQHFEINLVGISDHIGPGKIYNHNIFKRMGFERNDEGLFIRGGQQRSNDDEEDNGDEEEGNEPESMDDEEEDIRREIRSKKRQERTEEGQSSVDMA</sequence>
<gene>
    <name evidence="1" type="ORF">M9H77_12218</name>
</gene>
<protein>
    <submittedName>
        <fullName evidence="1">Uncharacterized protein</fullName>
    </submittedName>
</protein>
<accession>A0ACC0BGP6</accession>
<proteinExistence type="predicted"/>